<dbReference type="STRING" id="867345.SAMN05421693_1286"/>
<dbReference type="RefSeq" id="WP_090208797.1">
    <property type="nucleotide sequence ID" value="NZ_FOFO01000028.1"/>
</dbReference>
<dbReference type="OrthoDB" id="8755366at2"/>
<reference evidence="1 2" key="1">
    <citation type="submission" date="2016-10" db="EMBL/GenBank/DDBJ databases">
        <authorList>
            <person name="de Groot N.N."/>
        </authorList>
    </citation>
    <scope>NUCLEOTIDE SEQUENCE [LARGE SCALE GENOMIC DNA]</scope>
    <source>
        <strain evidence="1 2">B7-7</strain>
    </source>
</reference>
<accession>A0A1H9FN29</accession>
<sequence>MTAIFADVLESTREPGTSRFSASNVAALLGLQQQDLAELAGVHRNTLRTHPESPRLQSALRDLMRVLSAATAVEPDPQRAIFLVKNEPVPVFRHKTLMQLVQEGRTEDVIGYLESISAGFVG</sequence>
<gene>
    <name evidence="1" type="ORF">SAMN05421693_1286</name>
</gene>
<proteinExistence type="predicted"/>
<name>A0A1H9FN29_9GAMM</name>
<dbReference type="Proteomes" id="UP000199496">
    <property type="component" value="Unassembled WGS sequence"/>
</dbReference>
<evidence type="ECO:0000313" key="2">
    <source>
        <dbReference type="Proteomes" id="UP000199496"/>
    </source>
</evidence>
<dbReference type="EMBL" id="FOFO01000028">
    <property type="protein sequence ID" value="SEQ39296.1"/>
    <property type="molecule type" value="Genomic_DNA"/>
</dbReference>
<keyword evidence="2" id="KW-1185">Reference proteome</keyword>
<organism evidence="1 2">
    <name type="scientific">Ectothiorhodospira magna</name>
    <dbReference type="NCBI Taxonomy" id="867345"/>
    <lineage>
        <taxon>Bacteria</taxon>
        <taxon>Pseudomonadati</taxon>
        <taxon>Pseudomonadota</taxon>
        <taxon>Gammaproteobacteria</taxon>
        <taxon>Chromatiales</taxon>
        <taxon>Ectothiorhodospiraceae</taxon>
        <taxon>Ectothiorhodospira</taxon>
    </lineage>
</organism>
<dbReference type="AlphaFoldDB" id="A0A1H9FN29"/>
<protein>
    <submittedName>
        <fullName evidence="1">Uncharacterized protein</fullName>
    </submittedName>
</protein>
<evidence type="ECO:0000313" key="1">
    <source>
        <dbReference type="EMBL" id="SEQ39296.1"/>
    </source>
</evidence>